<name>A0A8H3CV38_9AGAM</name>
<dbReference type="SUPFAM" id="SSF50978">
    <property type="entry name" value="WD40 repeat-like"/>
    <property type="match status" value="1"/>
</dbReference>
<reference evidence="2" key="1">
    <citation type="submission" date="2021-01" db="EMBL/GenBank/DDBJ databases">
        <authorList>
            <person name="Kaushik A."/>
        </authorList>
    </citation>
    <scope>NUCLEOTIDE SEQUENCE</scope>
    <source>
        <strain evidence="2">AG2-2IIIB</strain>
    </source>
</reference>
<dbReference type="Gene3D" id="2.130.10.10">
    <property type="entry name" value="YVTN repeat-like/Quinoprotein amine dehydrogenase"/>
    <property type="match status" value="1"/>
</dbReference>
<dbReference type="AlphaFoldDB" id="A0A8H3CV38"/>
<dbReference type="SMART" id="SM00320">
    <property type="entry name" value="WD40"/>
    <property type="match status" value="2"/>
</dbReference>
<organism evidence="2 3">
    <name type="scientific">Rhizoctonia solani</name>
    <dbReference type="NCBI Taxonomy" id="456999"/>
    <lineage>
        <taxon>Eukaryota</taxon>
        <taxon>Fungi</taxon>
        <taxon>Dikarya</taxon>
        <taxon>Basidiomycota</taxon>
        <taxon>Agaricomycotina</taxon>
        <taxon>Agaricomycetes</taxon>
        <taxon>Cantharellales</taxon>
        <taxon>Ceratobasidiaceae</taxon>
        <taxon>Rhizoctonia</taxon>
    </lineage>
</organism>
<gene>
    <name evidence="2" type="ORF">RDB_LOCUS140110</name>
</gene>
<feature type="non-terminal residue" evidence="2">
    <location>
        <position position="1"/>
    </location>
</feature>
<dbReference type="EMBL" id="CAJMWT010005113">
    <property type="protein sequence ID" value="CAE6501623.1"/>
    <property type="molecule type" value="Genomic_DNA"/>
</dbReference>
<comment type="caution">
    <text evidence="2">The sequence shown here is derived from an EMBL/GenBank/DDBJ whole genome shotgun (WGS) entry which is preliminary data.</text>
</comment>
<dbReference type="InterPro" id="IPR001680">
    <property type="entry name" value="WD40_rpt"/>
</dbReference>
<evidence type="ECO:0000313" key="2">
    <source>
        <dbReference type="EMBL" id="CAE6501623.1"/>
    </source>
</evidence>
<evidence type="ECO:0000313" key="3">
    <source>
        <dbReference type="Proteomes" id="UP000663843"/>
    </source>
</evidence>
<dbReference type="Proteomes" id="UP000663843">
    <property type="component" value="Unassembled WGS sequence"/>
</dbReference>
<dbReference type="InterPro" id="IPR036322">
    <property type="entry name" value="WD40_repeat_dom_sf"/>
</dbReference>
<dbReference type="PROSITE" id="PS50082">
    <property type="entry name" value="WD_REPEATS_2"/>
    <property type="match status" value="1"/>
</dbReference>
<sequence length="93" mass="10420">MPRAYRSVQLVAFSHDGRYLISGGGTESIRKWDLGVLGQPATLKDISWQHSIDCICFSPDSTQIIAASNSTIFIFDAQTMRTASTIYVTRYER</sequence>
<dbReference type="Pfam" id="PF00400">
    <property type="entry name" value="WD40"/>
    <property type="match status" value="2"/>
</dbReference>
<proteinExistence type="predicted"/>
<keyword evidence="1" id="KW-0853">WD repeat</keyword>
<accession>A0A8H3CV38</accession>
<dbReference type="InterPro" id="IPR015943">
    <property type="entry name" value="WD40/YVTN_repeat-like_dom_sf"/>
</dbReference>
<protein>
    <submittedName>
        <fullName evidence="2">Uncharacterized protein</fullName>
    </submittedName>
</protein>
<evidence type="ECO:0000256" key="1">
    <source>
        <dbReference type="PROSITE-ProRule" id="PRU00221"/>
    </source>
</evidence>
<feature type="repeat" description="WD" evidence="1">
    <location>
        <begin position="8"/>
        <end position="34"/>
    </location>
</feature>